<feature type="domain" description="Thioredoxin" evidence="8">
    <location>
        <begin position="3"/>
        <end position="168"/>
    </location>
</feature>
<dbReference type="InterPro" id="IPR050217">
    <property type="entry name" value="Peroxiredoxin"/>
</dbReference>
<dbReference type="KEGG" id="cwo:Cwoe_3637"/>
<comment type="similarity">
    <text evidence="6">Belongs to the peroxiredoxin family. Prx6 subfamily.</text>
</comment>
<evidence type="ECO:0000256" key="3">
    <source>
        <dbReference type="ARBA" id="ARBA00022862"/>
    </source>
</evidence>
<accession>D3F191</accession>
<dbReference type="Proteomes" id="UP000008229">
    <property type="component" value="Chromosome"/>
</dbReference>
<evidence type="ECO:0000313" key="9">
    <source>
        <dbReference type="EMBL" id="ADB52054.1"/>
    </source>
</evidence>
<dbReference type="PROSITE" id="PS51352">
    <property type="entry name" value="THIOREDOXIN_2"/>
    <property type="match status" value="1"/>
</dbReference>
<dbReference type="RefSeq" id="WP_012935105.1">
    <property type="nucleotide sequence ID" value="NC_013739.1"/>
</dbReference>
<keyword evidence="5" id="KW-0676">Redox-active center</keyword>
<evidence type="ECO:0000256" key="4">
    <source>
        <dbReference type="ARBA" id="ARBA00023002"/>
    </source>
</evidence>
<dbReference type="SUPFAM" id="SSF52833">
    <property type="entry name" value="Thioredoxin-like"/>
    <property type="match status" value="1"/>
</dbReference>
<dbReference type="STRING" id="469383.Cwoe_3637"/>
<evidence type="ECO:0000256" key="7">
    <source>
        <dbReference type="PIRSR" id="PIRSR000239-1"/>
    </source>
</evidence>
<dbReference type="GO" id="GO:0033554">
    <property type="term" value="P:cellular response to stress"/>
    <property type="evidence" value="ECO:0007669"/>
    <property type="project" value="TreeGrafter"/>
</dbReference>
<dbReference type="Pfam" id="PF10417">
    <property type="entry name" value="1-cysPrx_C"/>
    <property type="match status" value="1"/>
</dbReference>
<name>D3F191_CONWI</name>
<evidence type="ECO:0000256" key="6">
    <source>
        <dbReference type="ARBA" id="ARBA00025719"/>
    </source>
</evidence>
<organism evidence="9 10">
    <name type="scientific">Conexibacter woesei (strain DSM 14684 / CCUG 47730 / CIP 108061 / JCM 11494 / NBRC 100937 / ID131577)</name>
    <dbReference type="NCBI Taxonomy" id="469383"/>
    <lineage>
        <taxon>Bacteria</taxon>
        <taxon>Bacillati</taxon>
        <taxon>Actinomycetota</taxon>
        <taxon>Thermoleophilia</taxon>
        <taxon>Solirubrobacterales</taxon>
        <taxon>Conexibacteraceae</taxon>
        <taxon>Conexibacter</taxon>
    </lineage>
</organism>
<gene>
    <name evidence="9" type="ordered locus">Cwoe_3637</name>
</gene>
<dbReference type="EMBL" id="CP001854">
    <property type="protein sequence ID" value="ADB52054.1"/>
    <property type="molecule type" value="Genomic_DNA"/>
</dbReference>
<evidence type="ECO:0000259" key="8">
    <source>
        <dbReference type="PROSITE" id="PS51352"/>
    </source>
</evidence>
<dbReference type="GO" id="GO:0140825">
    <property type="term" value="F:lactoperoxidase activity"/>
    <property type="evidence" value="ECO:0007669"/>
    <property type="project" value="UniProtKB-EC"/>
</dbReference>
<reference evidence="9 10" key="1">
    <citation type="journal article" date="2010" name="Stand. Genomic Sci.">
        <title>Complete genome sequence of Conexibacter woesei type strain (ID131577).</title>
        <authorList>
            <person name="Pukall R."/>
            <person name="Lapidus A."/>
            <person name="Glavina Del Rio T."/>
            <person name="Copeland A."/>
            <person name="Tice H."/>
            <person name="Cheng J.-F."/>
            <person name="Lucas S."/>
            <person name="Chen F."/>
            <person name="Nolan M."/>
            <person name="Bruce D."/>
            <person name="Goodwin L."/>
            <person name="Pitluck S."/>
            <person name="Mavromatis K."/>
            <person name="Ivanova N."/>
            <person name="Ovchinnikova G."/>
            <person name="Pati A."/>
            <person name="Chen A."/>
            <person name="Palaniappan K."/>
            <person name="Land M."/>
            <person name="Hauser L."/>
            <person name="Chang Y.-J."/>
            <person name="Jeffries C.D."/>
            <person name="Chain P."/>
            <person name="Meincke L."/>
            <person name="Sims D."/>
            <person name="Brettin T."/>
            <person name="Detter J.C."/>
            <person name="Rohde M."/>
            <person name="Goeker M."/>
            <person name="Bristow J."/>
            <person name="Eisen J.A."/>
            <person name="Markowitz V."/>
            <person name="Kyrpides N.C."/>
            <person name="Klenk H.-P."/>
            <person name="Hugenholtz P."/>
        </authorList>
    </citation>
    <scope>NUCLEOTIDE SEQUENCE [LARGE SCALE GENOMIC DNA]</scope>
    <source>
        <strain evidence="10">DSM 14684 / CIP 108061 / JCM 11494 / NBRC 100937 / ID131577</strain>
    </source>
</reference>
<protein>
    <submittedName>
        <fullName evidence="9">Peroxidase</fullName>
        <ecNumber evidence="9">1.11.1.7</ecNumber>
    </submittedName>
</protein>
<reference evidence="10" key="2">
    <citation type="submission" date="2010-01" db="EMBL/GenBank/DDBJ databases">
        <title>The complete genome of Conexibacter woesei DSM 14684.</title>
        <authorList>
            <consortium name="US DOE Joint Genome Institute (JGI-PGF)"/>
            <person name="Lucas S."/>
            <person name="Copeland A."/>
            <person name="Lapidus A."/>
            <person name="Glavina del Rio T."/>
            <person name="Dalin E."/>
            <person name="Tice H."/>
            <person name="Bruce D."/>
            <person name="Goodwin L."/>
            <person name="Pitluck S."/>
            <person name="Kyrpides N."/>
            <person name="Mavromatis K."/>
            <person name="Ivanova N."/>
            <person name="Mikhailova N."/>
            <person name="Chertkov O."/>
            <person name="Brettin T."/>
            <person name="Detter J.C."/>
            <person name="Han C."/>
            <person name="Larimer F."/>
            <person name="Land M."/>
            <person name="Hauser L."/>
            <person name="Markowitz V."/>
            <person name="Cheng J.-F."/>
            <person name="Hugenholtz P."/>
            <person name="Woyke T."/>
            <person name="Wu D."/>
            <person name="Pukall R."/>
            <person name="Steenblock K."/>
            <person name="Schneider S."/>
            <person name="Klenk H.-P."/>
            <person name="Eisen J.A."/>
        </authorList>
    </citation>
    <scope>NUCLEOTIDE SEQUENCE [LARGE SCALE GENOMIC DNA]</scope>
    <source>
        <strain evidence="10">DSM 14684 / CIP 108061 / JCM 11494 / NBRC 100937 / ID131577</strain>
    </source>
</reference>
<dbReference type="InterPro" id="IPR036249">
    <property type="entry name" value="Thioredoxin-like_sf"/>
</dbReference>
<dbReference type="GO" id="GO:0042744">
    <property type="term" value="P:hydrogen peroxide catabolic process"/>
    <property type="evidence" value="ECO:0007669"/>
    <property type="project" value="TreeGrafter"/>
</dbReference>
<dbReference type="PIRSF" id="PIRSF000239">
    <property type="entry name" value="AHPC"/>
    <property type="match status" value="1"/>
</dbReference>
<dbReference type="OrthoDB" id="9812811at2"/>
<sequence length="218" mass="24122">MALTIGDSAPNFRAQTTEGEIDFHEWIGDSWAVLFSHPRDFTPVCTTELGYMASIKPEFDKRGAKIIGLSVDPVGNHDRWAQDIESSQGTAPNYPMIADTDHAIAKAYGMLPAEVEGDPTSRTPAQNATLRNVFVIGPDKKIRLVLIYPMTTGRNFDEILRVIDSLQLTAQHQVATPAQWQQGEKVIIAGSVSDEQAKERYPDGFEQPLPYLRIVDAP</sequence>
<proteinExistence type="inferred from homology"/>
<dbReference type="AlphaFoldDB" id="D3F191"/>
<dbReference type="FunFam" id="3.30.1020.10:FF:000001">
    <property type="entry name" value="1-Cys peroxiredoxin"/>
    <property type="match status" value="1"/>
</dbReference>
<dbReference type="InterPro" id="IPR000866">
    <property type="entry name" value="AhpC/TSA"/>
</dbReference>
<feature type="active site" description="Cysteine sulfenic acid (-SOH) intermediate; for peroxidase activity" evidence="7">
    <location>
        <position position="45"/>
    </location>
</feature>
<dbReference type="InterPro" id="IPR024706">
    <property type="entry name" value="Peroxiredoxin_AhpC-typ"/>
</dbReference>
<evidence type="ECO:0000313" key="10">
    <source>
        <dbReference type="Proteomes" id="UP000008229"/>
    </source>
</evidence>
<dbReference type="PANTHER" id="PTHR10681">
    <property type="entry name" value="THIOREDOXIN PEROXIDASE"/>
    <property type="match status" value="1"/>
</dbReference>
<dbReference type="Gene3D" id="3.40.30.10">
    <property type="entry name" value="Glutaredoxin"/>
    <property type="match status" value="1"/>
</dbReference>
<dbReference type="GO" id="GO:0008379">
    <property type="term" value="F:thioredoxin peroxidase activity"/>
    <property type="evidence" value="ECO:0007669"/>
    <property type="project" value="TreeGrafter"/>
</dbReference>
<dbReference type="PANTHER" id="PTHR10681:SF121">
    <property type="entry name" value="ALKYL HYDROPEROXIDE REDUCTASE C"/>
    <property type="match status" value="1"/>
</dbReference>
<evidence type="ECO:0000256" key="1">
    <source>
        <dbReference type="ARBA" id="ARBA00009796"/>
    </source>
</evidence>
<dbReference type="GO" id="GO:0005829">
    <property type="term" value="C:cytosol"/>
    <property type="evidence" value="ECO:0007669"/>
    <property type="project" value="TreeGrafter"/>
</dbReference>
<keyword evidence="3" id="KW-0049">Antioxidant</keyword>
<dbReference type="EC" id="1.11.1.7" evidence="9"/>
<dbReference type="GO" id="GO:0045454">
    <property type="term" value="P:cell redox homeostasis"/>
    <property type="evidence" value="ECO:0007669"/>
    <property type="project" value="TreeGrafter"/>
</dbReference>
<keyword evidence="4 9" id="KW-0560">Oxidoreductase</keyword>
<dbReference type="FunFam" id="3.40.30.10:FF:000011">
    <property type="entry name" value="Peroxiredoxin PRX1"/>
    <property type="match status" value="1"/>
</dbReference>
<dbReference type="HOGENOM" id="CLU_042529_4_2_11"/>
<dbReference type="Gene3D" id="3.30.1020.10">
    <property type="entry name" value="Antioxidant, Horf6, Chain A, domain2"/>
    <property type="match status" value="1"/>
</dbReference>
<dbReference type="InterPro" id="IPR045020">
    <property type="entry name" value="PRX_1cys"/>
</dbReference>
<dbReference type="CDD" id="cd03016">
    <property type="entry name" value="PRX_1cys"/>
    <property type="match status" value="1"/>
</dbReference>
<keyword evidence="2 9" id="KW-0575">Peroxidase</keyword>
<dbReference type="Pfam" id="PF00578">
    <property type="entry name" value="AhpC-TSA"/>
    <property type="match status" value="1"/>
</dbReference>
<comment type="similarity">
    <text evidence="1">Belongs to the peroxiredoxin family. AhpC/Prx1 subfamily.</text>
</comment>
<dbReference type="InterPro" id="IPR013766">
    <property type="entry name" value="Thioredoxin_domain"/>
</dbReference>
<keyword evidence="10" id="KW-1185">Reference proteome</keyword>
<evidence type="ECO:0000256" key="5">
    <source>
        <dbReference type="ARBA" id="ARBA00023284"/>
    </source>
</evidence>
<dbReference type="InterPro" id="IPR019479">
    <property type="entry name" value="Peroxiredoxin_C"/>
</dbReference>
<dbReference type="eggNOG" id="COG0450">
    <property type="taxonomic scope" value="Bacteria"/>
</dbReference>
<evidence type="ECO:0000256" key="2">
    <source>
        <dbReference type="ARBA" id="ARBA00022559"/>
    </source>
</evidence>
<dbReference type="GO" id="GO:0006979">
    <property type="term" value="P:response to oxidative stress"/>
    <property type="evidence" value="ECO:0007669"/>
    <property type="project" value="TreeGrafter"/>
</dbReference>